<dbReference type="OrthoDB" id="5314997at2759"/>
<keyword evidence="2" id="KW-1185">Reference proteome</keyword>
<evidence type="ECO:0000313" key="1">
    <source>
        <dbReference type="EMBL" id="OCL10019.1"/>
    </source>
</evidence>
<sequence>MAQSAFGFLDLPAELRSTIYEYLLIENRNAKNPIFCAQAVWANINDIDVYEATSRPFAQVQILCTCKQIYHEGRAILFEHRRPQETLPRFRWSGFHLMKNLKYLRFYIKYRIFYHSRLTRFFKSNGLATVECRSVIRNLIAAIPKTVKVIEWEAPKDKMEEHAVLHKQLRILVDWDYAQKAALEQLATEFEPLRGTDADYYEQELE</sequence>
<accession>A0A8E2JUE9</accession>
<dbReference type="EMBL" id="KV749319">
    <property type="protein sequence ID" value="OCL10019.1"/>
    <property type="molecule type" value="Genomic_DNA"/>
</dbReference>
<dbReference type="Proteomes" id="UP000250140">
    <property type="component" value="Unassembled WGS sequence"/>
</dbReference>
<dbReference type="AlphaFoldDB" id="A0A8E2JUE9"/>
<organism evidence="1 2">
    <name type="scientific">Glonium stellatum</name>
    <dbReference type="NCBI Taxonomy" id="574774"/>
    <lineage>
        <taxon>Eukaryota</taxon>
        <taxon>Fungi</taxon>
        <taxon>Dikarya</taxon>
        <taxon>Ascomycota</taxon>
        <taxon>Pezizomycotina</taxon>
        <taxon>Dothideomycetes</taxon>
        <taxon>Pleosporomycetidae</taxon>
        <taxon>Gloniales</taxon>
        <taxon>Gloniaceae</taxon>
        <taxon>Glonium</taxon>
    </lineage>
</organism>
<reference evidence="1 2" key="1">
    <citation type="journal article" date="2016" name="Nat. Commun.">
        <title>Ectomycorrhizal ecology is imprinted in the genome of the dominant symbiotic fungus Cenococcum geophilum.</title>
        <authorList>
            <consortium name="DOE Joint Genome Institute"/>
            <person name="Peter M."/>
            <person name="Kohler A."/>
            <person name="Ohm R.A."/>
            <person name="Kuo A."/>
            <person name="Krutzmann J."/>
            <person name="Morin E."/>
            <person name="Arend M."/>
            <person name="Barry K.W."/>
            <person name="Binder M."/>
            <person name="Choi C."/>
            <person name="Clum A."/>
            <person name="Copeland A."/>
            <person name="Grisel N."/>
            <person name="Haridas S."/>
            <person name="Kipfer T."/>
            <person name="LaButti K."/>
            <person name="Lindquist E."/>
            <person name="Lipzen A."/>
            <person name="Maire R."/>
            <person name="Meier B."/>
            <person name="Mihaltcheva S."/>
            <person name="Molinier V."/>
            <person name="Murat C."/>
            <person name="Poggeler S."/>
            <person name="Quandt C.A."/>
            <person name="Sperisen C."/>
            <person name="Tritt A."/>
            <person name="Tisserant E."/>
            <person name="Crous P.W."/>
            <person name="Henrissat B."/>
            <person name="Nehls U."/>
            <person name="Egli S."/>
            <person name="Spatafora J.W."/>
            <person name="Grigoriev I.V."/>
            <person name="Martin F.M."/>
        </authorList>
    </citation>
    <scope>NUCLEOTIDE SEQUENCE [LARGE SCALE GENOMIC DNA]</scope>
    <source>
        <strain evidence="1 2">CBS 207.34</strain>
    </source>
</reference>
<proteinExistence type="predicted"/>
<gene>
    <name evidence="1" type="ORF">AOQ84DRAFT_220104</name>
</gene>
<dbReference type="PANTHER" id="PTHR42085">
    <property type="entry name" value="F-BOX DOMAIN-CONTAINING PROTEIN"/>
    <property type="match status" value="1"/>
</dbReference>
<name>A0A8E2JUE9_9PEZI</name>
<dbReference type="PANTHER" id="PTHR42085:SF2">
    <property type="entry name" value="F-BOX DOMAIN-CONTAINING PROTEIN"/>
    <property type="match status" value="1"/>
</dbReference>
<evidence type="ECO:0000313" key="2">
    <source>
        <dbReference type="Proteomes" id="UP000250140"/>
    </source>
</evidence>
<dbReference type="InterPro" id="IPR038883">
    <property type="entry name" value="AN11006-like"/>
</dbReference>
<protein>
    <submittedName>
        <fullName evidence="1">Uncharacterized protein</fullName>
    </submittedName>
</protein>